<feature type="domain" description="4Fe-4S ferredoxin-type" evidence="5">
    <location>
        <begin position="198"/>
        <end position="225"/>
    </location>
</feature>
<dbReference type="PANTHER" id="PTHR11493">
    <property type="entry name" value="SULFITE REDUCTASE [NADPH] SUBUNIT BETA-RELATED"/>
    <property type="match status" value="1"/>
</dbReference>
<dbReference type="GO" id="GO:0009337">
    <property type="term" value="C:sulfite reductase complex (NADPH)"/>
    <property type="evidence" value="ECO:0007669"/>
    <property type="project" value="TreeGrafter"/>
</dbReference>
<keyword evidence="6" id="KW-0560">Oxidoreductase</keyword>
<dbReference type="InterPro" id="IPR045169">
    <property type="entry name" value="NO2/SO3_Rdtase_4Fe4S_prot"/>
</dbReference>
<dbReference type="InterPro" id="IPR045854">
    <property type="entry name" value="NO2/SO3_Rdtase_4Fe4S_sf"/>
</dbReference>
<dbReference type="Gene3D" id="3.30.413.10">
    <property type="entry name" value="Sulfite Reductase Hemoprotein, domain 1"/>
    <property type="match status" value="1"/>
</dbReference>
<dbReference type="EC" id="1.8.1.-" evidence="6"/>
<keyword evidence="3" id="KW-0408">Iron</keyword>
<name>A0A4U8Q3V2_9FIRM</name>
<reference evidence="6 7" key="1">
    <citation type="journal article" date="2019" name="Anaerobe">
        <title>Detection of Robinsoniella peoriensis in multiple bone samples of a trauma patient.</title>
        <authorList>
            <person name="Schrottner P."/>
            <person name="Hartwich K."/>
            <person name="Bunk B."/>
            <person name="Schober I."/>
            <person name="Helbig S."/>
            <person name="Rudolph W.W."/>
            <person name="Gunzer F."/>
        </authorList>
    </citation>
    <scope>NUCLEOTIDE SEQUENCE [LARGE SCALE GENOMIC DNA]</scope>
    <source>
        <strain evidence="6 7">DSM 106044</strain>
    </source>
</reference>
<keyword evidence="7" id="KW-1185">Reference proteome</keyword>
<dbReference type="GO" id="GO:0051539">
    <property type="term" value="F:4 iron, 4 sulfur cluster binding"/>
    <property type="evidence" value="ECO:0007669"/>
    <property type="project" value="UniProtKB-KW"/>
</dbReference>
<evidence type="ECO:0000256" key="3">
    <source>
        <dbReference type="ARBA" id="ARBA00023004"/>
    </source>
</evidence>
<dbReference type="AlphaFoldDB" id="A0A4U8Q3V2"/>
<dbReference type="Proteomes" id="UP000306509">
    <property type="component" value="Unassembled WGS sequence"/>
</dbReference>
<dbReference type="PANTHER" id="PTHR11493:SF54">
    <property type="entry name" value="ANAEROBIC SULFITE REDUCTASE SUBUNIT C"/>
    <property type="match status" value="1"/>
</dbReference>
<comment type="caution">
    <text evidence="6">The sequence shown here is derived from an EMBL/GenBank/DDBJ whole genome shotgun (WGS) entry which is preliminary data.</text>
</comment>
<sequence>MATLTISPEEEKRVKALGFLSNKGTDNFSGRIITINGKISAQQMQCISEAANLYGNGVVTLTTRLTIEVQGIPFDKIEDFRTYLSKFGLVTGGTGSKVRPVVACKGTTCQYGLLDAFAISEEIHERFYVGYNTVKLPHKFKIAVGGCPNNCVKPDLNDIGIIGQMTPVFEEDCCNGCKKCSVETACPVGAAKVVDGILEIDEEACNNCGRCIGKCRFDAIEEGVPGFKIYIGGRWGKRIAIGKALNKVFTSKEEALDVIEKAILLFREQGKTGERFSTTIERLGFENAESQLLANDLLERKQEILDAKLHLVGGATC</sequence>
<evidence type="ECO:0000313" key="7">
    <source>
        <dbReference type="Proteomes" id="UP000306509"/>
    </source>
</evidence>
<dbReference type="GO" id="GO:0046872">
    <property type="term" value="F:metal ion binding"/>
    <property type="evidence" value="ECO:0007669"/>
    <property type="project" value="UniProtKB-KW"/>
</dbReference>
<evidence type="ECO:0000256" key="1">
    <source>
        <dbReference type="ARBA" id="ARBA00022485"/>
    </source>
</evidence>
<keyword evidence="1" id="KW-0004">4Fe-4S</keyword>
<feature type="domain" description="4Fe-4S ferredoxin-type" evidence="5">
    <location>
        <begin position="165"/>
        <end position="196"/>
    </location>
</feature>
<organism evidence="6 7">
    <name type="scientific">Robinsoniella peoriensis</name>
    <dbReference type="NCBI Taxonomy" id="180332"/>
    <lineage>
        <taxon>Bacteria</taxon>
        <taxon>Bacillati</taxon>
        <taxon>Bacillota</taxon>
        <taxon>Clostridia</taxon>
        <taxon>Lachnospirales</taxon>
        <taxon>Lachnospiraceae</taxon>
        <taxon>Robinsoniella</taxon>
    </lineage>
</organism>
<evidence type="ECO:0000313" key="6">
    <source>
        <dbReference type="EMBL" id="TLC99058.1"/>
    </source>
</evidence>
<dbReference type="PROSITE" id="PS51379">
    <property type="entry name" value="4FE4S_FER_2"/>
    <property type="match status" value="2"/>
</dbReference>
<accession>A0A4U8Q3V2</accession>
<protein>
    <submittedName>
        <fullName evidence="6">Anaerobic sulfite reductase subunit C</fullName>
        <ecNumber evidence="6">1.8.1.-</ecNumber>
    </submittedName>
</protein>
<dbReference type="InterPro" id="IPR006067">
    <property type="entry name" value="NO2/SO3_Rdtase_4Fe4S_dom"/>
</dbReference>
<dbReference type="SUPFAM" id="SSF55124">
    <property type="entry name" value="Nitrite/Sulfite reductase N-terminal domain-like"/>
    <property type="match status" value="1"/>
</dbReference>
<dbReference type="Pfam" id="PF00037">
    <property type="entry name" value="Fer4"/>
    <property type="match status" value="1"/>
</dbReference>
<keyword evidence="2" id="KW-0479">Metal-binding</keyword>
<evidence type="ECO:0000259" key="5">
    <source>
        <dbReference type="PROSITE" id="PS51379"/>
    </source>
</evidence>
<gene>
    <name evidence="6" type="primary">asrC_2</name>
    <name evidence="6" type="ORF">DSM106044_04037</name>
</gene>
<dbReference type="RefSeq" id="WP_138003515.1">
    <property type="nucleotide sequence ID" value="NZ_QGQD01000077.1"/>
</dbReference>
<dbReference type="InterPro" id="IPR036136">
    <property type="entry name" value="Nit/Sulf_reduc_fer-like_dom_sf"/>
</dbReference>
<dbReference type="SUPFAM" id="SSF56014">
    <property type="entry name" value="Nitrite and sulphite reductase 4Fe-4S domain-like"/>
    <property type="match status" value="1"/>
</dbReference>
<dbReference type="Gene3D" id="3.30.70.20">
    <property type="match status" value="1"/>
</dbReference>
<dbReference type="GO" id="GO:0050311">
    <property type="term" value="F:sulfite reductase (ferredoxin) activity"/>
    <property type="evidence" value="ECO:0007669"/>
    <property type="project" value="TreeGrafter"/>
</dbReference>
<dbReference type="EMBL" id="QGQD01000077">
    <property type="protein sequence ID" value="TLC99058.1"/>
    <property type="molecule type" value="Genomic_DNA"/>
</dbReference>
<dbReference type="Pfam" id="PF01077">
    <property type="entry name" value="NIR_SIR"/>
    <property type="match status" value="1"/>
</dbReference>
<dbReference type="InterPro" id="IPR005117">
    <property type="entry name" value="NiRdtase/SiRdtase_haem-b_fer"/>
</dbReference>
<dbReference type="GO" id="GO:0020037">
    <property type="term" value="F:heme binding"/>
    <property type="evidence" value="ECO:0007669"/>
    <property type="project" value="InterPro"/>
</dbReference>
<dbReference type="SUPFAM" id="SSF54862">
    <property type="entry name" value="4Fe-4S ferredoxins"/>
    <property type="match status" value="1"/>
</dbReference>
<proteinExistence type="predicted"/>
<keyword evidence="4" id="KW-0411">Iron-sulfur</keyword>
<dbReference type="STRING" id="180332.GCA_000797495_01953"/>
<dbReference type="GO" id="GO:0016002">
    <property type="term" value="F:sulfite reductase activity"/>
    <property type="evidence" value="ECO:0007669"/>
    <property type="project" value="TreeGrafter"/>
</dbReference>
<dbReference type="Pfam" id="PF03460">
    <property type="entry name" value="NIR_SIR_ferr"/>
    <property type="match status" value="1"/>
</dbReference>
<dbReference type="InterPro" id="IPR017896">
    <property type="entry name" value="4Fe4S_Fe-S-bd"/>
</dbReference>
<evidence type="ECO:0000256" key="4">
    <source>
        <dbReference type="ARBA" id="ARBA00023014"/>
    </source>
</evidence>
<evidence type="ECO:0000256" key="2">
    <source>
        <dbReference type="ARBA" id="ARBA00022723"/>
    </source>
</evidence>
<dbReference type="GO" id="GO:0000103">
    <property type="term" value="P:sulfate assimilation"/>
    <property type="evidence" value="ECO:0007669"/>
    <property type="project" value="TreeGrafter"/>
</dbReference>